<organism evidence="1 2">
    <name type="scientific">Rubidibacter lacunae KORDI 51-2</name>
    <dbReference type="NCBI Taxonomy" id="582515"/>
    <lineage>
        <taxon>Bacteria</taxon>
        <taxon>Bacillati</taxon>
        <taxon>Cyanobacteriota</taxon>
        <taxon>Cyanophyceae</taxon>
        <taxon>Oscillatoriophycideae</taxon>
        <taxon>Chroococcales</taxon>
        <taxon>Aphanothecaceae</taxon>
        <taxon>Rubidibacter</taxon>
    </lineage>
</organism>
<evidence type="ECO:0000313" key="2">
    <source>
        <dbReference type="Proteomes" id="UP000016960"/>
    </source>
</evidence>
<keyword evidence="2" id="KW-1185">Reference proteome</keyword>
<evidence type="ECO:0000313" key="1">
    <source>
        <dbReference type="EMBL" id="ERN41805.1"/>
    </source>
</evidence>
<dbReference type="InParanoid" id="U5DQ30"/>
<protein>
    <submittedName>
        <fullName evidence="1">Uncharacterized protein</fullName>
    </submittedName>
</protein>
<proteinExistence type="predicted"/>
<comment type="caution">
    <text evidence="1">The sequence shown here is derived from an EMBL/GenBank/DDBJ whole genome shotgun (WGS) entry which is preliminary data.</text>
</comment>
<reference evidence="1 2" key="1">
    <citation type="submission" date="2013-05" db="EMBL/GenBank/DDBJ databases">
        <title>Draft genome sequence of Rubidibacter lacunae KORDI 51-2.</title>
        <authorList>
            <person name="Choi D.H."/>
            <person name="Noh J.H."/>
            <person name="Kwon K.-K."/>
            <person name="Lee J.-H."/>
            <person name="Ryu J.-Y."/>
        </authorList>
    </citation>
    <scope>NUCLEOTIDE SEQUENCE [LARGE SCALE GENOMIC DNA]</scope>
    <source>
        <strain evidence="1 2">KORDI 51-2</strain>
    </source>
</reference>
<accession>U5DQ30</accession>
<sequence>MNAAEQAYTPDLACKIAQTALTFKHEFPDAGVDFAPWLRDPDTQSSIDPNSIDLSFYFPRCKPDCQSRCVLVEIRFSGKLPNGTARMVGIEITSFDGRGQKWRFSTVGEWGFSGREIPTPCDRERLKRFCRSTFKLFQISVEPKQ</sequence>
<name>U5DQ30_9CHRO</name>
<dbReference type="Proteomes" id="UP000016960">
    <property type="component" value="Unassembled WGS sequence"/>
</dbReference>
<dbReference type="EMBL" id="ASSJ01000041">
    <property type="protein sequence ID" value="ERN41805.1"/>
    <property type="molecule type" value="Genomic_DNA"/>
</dbReference>
<dbReference type="STRING" id="582515.KR51_00016580"/>
<dbReference type="OrthoDB" id="511517at2"/>
<dbReference type="eggNOG" id="ENOG502ZR9C">
    <property type="taxonomic scope" value="Bacteria"/>
</dbReference>
<dbReference type="RefSeq" id="WP_022606407.1">
    <property type="nucleotide sequence ID" value="NZ_ASSJ01000041.1"/>
</dbReference>
<dbReference type="AlphaFoldDB" id="U5DQ30"/>
<gene>
    <name evidence="1" type="ORF">KR51_00016580</name>
</gene>